<evidence type="ECO:0000313" key="2">
    <source>
        <dbReference type="Proteomes" id="UP000220836"/>
    </source>
</evidence>
<gene>
    <name evidence="1" type="ORF">PEV8663_04580</name>
</gene>
<evidence type="ECO:0008006" key="3">
    <source>
        <dbReference type="Google" id="ProtNLM"/>
    </source>
</evidence>
<organism evidence="1 2">
    <name type="scientific">Pelagimonas varians</name>
    <dbReference type="NCBI Taxonomy" id="696760"/>
    <lineage>
        <taxon>Bacteria</taxon>
        <taxon>Pseudomonadati</taxon>
        <taxon>Pseudomonadota</taxon>
        <taxon>Alphaproteobacteria</taxon>
        <taxon>Rhodobacterales</taxon>
        <taxon>Roseobacteraceae</taxon>
        <taxon>Pelagimonas</taxon>
    </lineage>
</organism>
<accession>A0A238L639</accession>
<dbReference type="Proteomes" id="UP000220836">
    <property type="component" value="Unassembled WGS sequence"/>
</dbReference>
<dbReference type="EMBL" id="FXYH01000029">
    <property type="protein sequence ID" value="SMX50281.1"/>
    <property type="molecule type" value="Genomic_DNA"/>
</dbReference>
<protein>
    <recommendedName>
        <fullName evidence="3">Transposase</fullName>
    </recommendedName>
</protein>
<keyword evidence="2" id="KW-1185">Reference proteome</keyword>
<evidence type="ECO:0000313" key="1">
    <source>
        <dbReference type="EMBL" id="SMX50281.1"/>
    </source>
</evidence>
<dbReference type="RefSeq" id="WP_170125971.1">
    <property type="nucleotide sequence ID" value="NZ_FXYH01000029.1"/>
</dbReference>
<name>A0A238L639_9RHOB</name>
<proteinExistence type="predicted"/>
<dbReference type="AlphaFoldDB" id="A0A238L639"/>
<reference evidence="1 2" key="1">
    <citation type="submission" date="2017-05" db="EMBL/GenBank/DDBJ databases">
        <authorList>
            <person name="Song R."/>
            <person name="Chenine A.L."/>
            <person name="Ruprecht R.M."/>
        </authorList>
    </citation>
    <scope>NUCLEOTIDE SEQUENCE [LARGE SCALE GENOMIC DNA]</scope>
    <source>
        <strain evidence="1 2">CECT 8663</strain>
    </source>
</reference>
<sequence length="55" mass="6434">MGGSVLCRVMQVTSRGFRAWRIRPMSRRRRNDMVILAHIRKQHRLSLKGYGPPIS</sequence>